<comment type="caution">
    <text evidence="1">The sequence shown here is derived from an EMBL/GenBank/DDBJ whole genome shotgun (WGS) entry which is preliminary data.</text>
</comment>
<evidence type="ECO:0000313" key="2">
    <source>
        <dbReference type="Proteomes" id="UP000064249"/>
    </source>
</evidence>
<gene>
    <name evidence="1" type="ORF">XD73_0811</name>
</gene>
<reference evidence="1 2" key="1">
    <citation type="journal article" date="2015" name="MBio">
        <title>Genome-Resolved Metagenomic Analysis Reveals Roles for Candidate Phyla and Other Microbial Community Members in Biogeochemical Transformations in Oil Reservoirs.</title>
        <authorList>
            <person name="Hu P."/>
            <person name="Tom L."/>
            <person name="Singh A."/>
            <person name="Thomas B.C."/>
            <person name="Baker B.J."/>
            <person name="Piceno Y.M."/>
            <person name="Andersen G.L."/>
            <person name="Banfield J.F."/>
        </authorList>
    </citation>
    <scope>NUCLEOTIDE SEQUENCE [LARGE SCALE GENOMIC DNA]</scope>
    <source>
        <strain evidence="1">46_16</strain>
    </source>
</reference>
<dbReference type="EMBL" id="LGFU01000040">
    <property type="protein sequence ID" value="KUK46316.1"/>
    <property type="molecule type" value="Genomic_DNA"/>
</dbReference>
<sequence length="83" mass="9355">MLRIFNLDPIPVPVRKKNTEFSRILTAAVINERFRQSLLISPSDAIDSGYHGEIFNVNAQDRAKMEAIHASNLVDFATKIIQS</sequence>
<name>A0A124FMZ3_9CHLR</name>
<accession>A0A124FMZ3</accession>
<proteinExistence type="predicted"/>
<evidence type="ECO:0000313" key="1">
    <source>
        <dbReference type="EMBL" id="KUK46316.1"/>
    </source>
</evidence>
<organism evidence="1 2">
    <name type="scientific">Anaerolinea thermophila</name>
    <dbReference type="NCBI Taxonomy" id="167964"/>
    <lineage>
        <taxon>Bacteria</taxon>
        <taxon>Bacillati</taxon>
        <taxon>Chloroflexota</taxon>
        <taxon>Anaerolineae</taxon>
        <taxon>Anaerolineales</taxon>
        <taxon>Anaerolineaceae</taxon>
        <taxon>Anaerolinea</taxon>
    </lineage>
</organism>
<dbReference type="Proteomes" id="UP000064249">
    <property type="component" value="Unassembled WGS sequence"/>
</dbReference>
<dbReference type="AlphaFoldDB" id="A0A124FMZ3"/>
<protein>
    <submittedName>
        <fullName evidence="1">Uncharacterized protein</fullName>
    </submittedName>
</protein>